<keyword evidence="2" id="KW-0964">Secreted</keyword>
<proteinExistence type="predicted"/>
<dbReference type="CTD" id="39435"/>
<keyword evidence="4" id="KW-0812">Transmembrane</keyword>
<dbReference type="FunCoup" id="A0A7E5VN77">
    <property type="interactions" value="133"/>
</dbReference>
<feature type="signal peptide" evidence="5">
    <location>
        <begin position="1"/>
        <end position="19"/>
    </location>
</feature>
<accession>A0A7E5VN77</accession>
<comment type="subcellular location">
    <subcellularLocation>
        <location evidence="1">Secreted</location>
    </subcellularLocation>
</comment>
<reference evidence="8" key="1">
    <citation type="submission" date="2025-08" db="UniProtKB">
        <authorList>
            <consortium name="RefSeq"/>
        </authorList>
    </citation>
    <scope>IDENTIFICATION</scope>
</reference>
<dbReference type="SUPFAM" id="SSF53850">
    <property type="entry name" value="Periplasmic binding protein-like II"/>
    <property type="match status" value="2"/>
</dbReference>
<evidence type="ECO:0000256" key="1">
    <source>
        <dbReference type="ARBA" id="ARBA00004613"/>
    </source>
</evidence>
<feature type="domain" description="Transferrin-like" evidence="6">
    <location>
        <begin position="476"/>
        <end position="807"/>
    </location>
</feature>
<keyword evidence="5" id="KW-0732">Signal</keyword>
<dbReference type="SMART" id="SM00094">
    <property type="entry name" value="TR_FER"/>
    <property type="match status" value="2"/>
</dbReference>
<dbReference type="CDD" id="cd13529">
    <property type="entry name" value="PBP2_transferrin"/>
    <property type="match status" value="2"/>
</dbReference>
<feature type="transmembrane region" description="Helical" evidence="4">
    <location>
        <begin position="839"/>
        <end position="859"/>
    </location>
</feature>
<sequence>MNKCIILALQLVLFGATKASVYGADNVLNGIGKVPKVEGQDIITWCTTSLLENEKCEKLAKSVLQDKGLFGQDFIELQCKRAFDTEECMTWVDRGEASLLGLDAGEVYVAGRYHSLVPILQELYGRGEPYQYSLAVVRKGGLPAVQPGSGLTALRGARACFPGVGALAGWVMPIHVLMQEGGLKITDCNNHVKSAIEFFGESCAPNSLKDMYNPIGDNSDKLCKLCTGGAGIRCTLADPYAGYEGALRCLIANNTGDIAFVRDTTIQHALLSHQILGGVTEDQFELICRDGSRRPVTDAENCNWGRVPADAIVTSSAVTMEQRKKYQMLIQVIYQLYGEPNPLNRNYNMTSAFQTGGPFNPYSSTEANRYSYDTFNRDRFNNNVNKNFDEEDDRNKASTMPPFKSRTDSSGQPIEALFRLFRSNETTDLLLQDATVNFRILKEEEMAAKHILNNKFVGEQAEKAVLAIRNCPIKRATLCVTSDPEMDKCVKMRVALKAAFLSPALVCWRGHSARHCERAIAEGAADFALFDAADMLHAAHRHRLVPFMQEIYTSGDNWYYAVAVAKEQDPDTDLTYLRGKNTCHTGLGTAAGWVFPLAYLISNGWIRSYSCDGAHAAAEYFTKSCAPGALSSEYVDSGTVPHDNLCHLCHGASFRRCRRDASEDYFGHVGAVRCMVEGGGDVAFARHSAPAEVSAGRRREWWARDLLPDDLQLLCPDGTRAKMHEYKHCNLGKVPGSVLMGRPNHTELDTYSNLIVYAQQFYGAVTTDEFSFSMFYSQPPYSDLIFSDVAVRLKPLQHSKRSAEIIAGPALIRAARIVSCDAPQASYYVASDPDFLSHAYSNGVLGLLLAIALLVAALLR</sequence>
<dbReference type="PANTHER" id="PTHR11485:SF29">
    <property type="entry name" value="TRANSFERRIN 2"/>
    <property type="match status" value="1"/>
</dbReference>
<evidence type="ECO:0000259" key="6">
    <source>
        <dbReference type="PROSITE" id="PS51408"/>
    </source>
</evidence>
<feature type="region of interest" description="Disordered" evidence="3">
    <location>
        <begin position="382"/>
        <end position="410"/>
    </location>
</feature>
<dbReference type="AlphaFoldDB" id="A0A7E5VN77"/>
<evidence type="ECO:0000313" key="8">
    <source>
        <dbReference type="RefSeq" id="XP_026729765.1"/>
    </source>
</evidence>
<evidence type="ECO:0000313" key="7">
    <source>
        <dbReference type="Proteomes" id="UP000322000"/>
    </source>
</evidence>
<dbReference type="PROSITE" id="PS51408">
    <property type="entry name" value="TRANSFERRIN_LIKE_4"/>
    <property type="match status" value="2"/>
</dbReference>
<dbReference type="PRINTS" id="PR00422">
    <property type="entry name" value="TRANSFERRIN"/>
</dbReference>
<evidence type="ECO:0000256" key="3">
    <source>
        <dbReference type="SAM" id="MobiDB-lite"/>
    </source>
</evidence>
<gene>
    <name evidence="8" type="primary">LOC113495295</name>
</gene>
<dbReference type="InterPro" id="IPR001156">
    <property type="entry name" value="Transferrin-like_dom"/>
</dbReference>
<dbReference type="Pfam" id="PF00405">
    <property type="entry name" value="Transferrin"/>
    <property type="match status" value="2"/>
</dbReference>
<dbReference type="OrthoDB" id="9981115at2759"/>
<dbReference type="RefSeq" id="XP_026729765.1">
    <property type="nucleotide sequence ID" value="XM_026873964.1"/>
</dbReference>
<feature type="domain" description="Transferrin-like" evidence="6">
    <location>
        <begin position="43"/>
        <end position="393"/>
    </location>
</feature>
<organism evidence="7 8">
    <name type="scientific">Trichoplusia ni</name>
    <name type="common">Cabbage looper</name>
    <dbReference type="NCBI Taxonomy" id="7111"/>
    <lineage>
        <taxon>Eukaryota</taxon>
        <taxon>Metazoa</taxon>
        <taxon>Ecdysozoa</taxon>
        <taxon>Arthropoda</taxon>
        <taxon>Hexapoda</taxon>
        <taxon>Insecta</taxon>
        <taxon>Pterygota</taxon>
        <taxon>Neoptera</taxon>
        <taxon>Endopterygota</taxon>
        <taxon>Lepidoptera</taxon>
        <taxon>Glossata</taxon>
        <taxon>Ditrysia</taxon>
        <taxon>Noctuoidea</taxon>
        <taxon>Noctuidae</taxon>
        <taxon>Plusiinae</taxon>
        <taxon>Trichoplusia</taxon>
    </lineage>
</organism>
<dbReference type="KEGG" id="tnl:113495295"/>
<feature type="chain" id="PRO_5028861135" evidence="5">
    <location>
        <begin position="20"/>
        <end position="860"/>
    </location>
</feature>
<dbReference type="GeneID" id="113495295"/>
<dbReference type="GO" id="GO:0006826">
    <property type="term" value="P:iron ion transport"/>
    <property type="evidence" value="ECO:0007669"/>
    <property type="project" value="TreeGrafter"/>
</dbReference>
<evidence type="ECO:0000256" key="2">
    <source>
        <dbReference type="ARBA" id="ARBA00022525"/>
    </source>
</evidence>
<dbReference type="GO" id="GO:0005769">
    <property type="term" value="C:early endosome"/>
    <property type="evidence" value="ECO:0007669"/>
    <property type="project" value="TreeGrafter"/>
</dbReference>
<name>A0A7E5VN77_TRINI</name>
<dbReference type="GO" id="GO:0005615">
    <property type="term" value="C:extracellular space"/>
    <property type="evidence" value="ECO:0007669"/>
    <property type="project" value="TreeGrafter"/>
</dbReference>
<dbReference type="Proteomes" id="UP000322000">
    <property type="component" value="Chromosome 6"/>
</dbReference>
<dbReference type="FunFam" id="3.40.190.10:FF:000095">
    <property type="entry name" value="Lactotransferrin"/>
    <property type="match status" value="1"/>
</dbReference>
<dbReference type="GO" id="GO:0005886">
    <property type="term" value="C:plasma membrane"/>
    <property type="evidence" value="ECO:0007669"/>
    <property type="project" value="TreeGrafter"/>
</dbReference>
<protein>
    <submittedName>
        <fullName evidence="8">Melanotransferrin</fullName>
    </submittedName>
</protein>
<dbReference type="PANTHER" id="PTHR11485">
    <property type="entry name" value="TRANSFERRIN"/>
    <property type="match status" value="1"/>
</dbReference>
<dbReference type="GO" id="GO:0055037">
    <property type="term" value="C:recycling endosome"/>
    <property type="evidence" value="ECO:0007669"/>
    <property type="project" value="TreeGrafter"/>
</dbReference>
<keyword evidence="7" id="KW-1185">Reference proteome</keyword>
<keyword evidence="4" id="KW-0472">Membrane</keyword>
<dbReference type="InParanoid" id="A0A7E5VN77"/>
<evidence type="ECO:0000256" key="4">
    <source>
        <dbReference type="SAM" id="Phobius"/>
    </source>
</evidence>
<dbReference type="Gene3D" id="3.40.190.10">
    <property type="entry name" value="Periplasmic binding protein-like II"/>
    <property type="match status" value="4"/>
</dbReference>
<evidence type="ECO:0000256" key="5">
    <source>
        <dbReference type="SAM" id="SignalP"/>
    </source>
</evidence>
<keyword evidence="4" id="KW-1133">Transmembrane helix</keyword>